<organism evidence="1 2">
    <name type="scientific">Trifolium pratense</name>
    <name type="common">Red clover</name>
    <dbReference type="NCBI Taxonomy" id="57577"/>
    <lineage>
        <taxon>Eukaryota</taxon>
        <taxon>Viridiplantae</taxon>
        <taxon>Streptophyta</taxon>
        <taxon>Embryophyta</taxon>
        <taxon>Tracheophyta</taxon>
        <taxon>Spermatophyta</taxon>
        <taxon>Magnoliopsida</taxon>
        <taxon>eudicotyledons</taxon>
        <taxon>Gunneridae</taxon>
        <taxon>Pentapetalae</taxon>
        <taxon>rosids</taxon>
        <taxon>fabids</taxon>
        <taxon>Fabales</taxon>
        <taxon>Fabaceae</taxon>
        <taxon>Papilionoideae</taxon>
        <taxon>50 kb inversion clade</taxon>
        <taxon>NPAAA clade</taxon>
        <taxon>Hologalegina</taxon>
        <taxon>IRL clade</taxon>
        <taxon>Trifolieae</taxon>
        <taxon>Trifolium</taxon>
    </lineage>
</organism>
<proteinExistence type="predicted"/>
<gene>
    <name evidence="1" type="ORF">L195_g053895</name>
</gene>
<dbReference type="AlphaFoldDB" id="A0A2K3KD46"/>
<evidence type="ECO:0000313" key="1">
    <source>
        <dbReference type="EMBL" id="PNX64198.1"/>
    </source>
</evidence>
<comment type="caution">
    <text evidence="1">The sequence shown here is derived from an EMBL/GenBank/DDBJ whole genome shotgun (WGS) entry which is preliminary data.</text>
</comment>
<reference evidence="1 2" key="1">
    <citation type="journal article" date="2014" name="Am. J. Bot.">
        <title>Genome assembly and annotation for red clover (Trifolium pratense; Fabaceae).</title>
        <authorList>
            <person name="Istvanek J."/>
            <person name="Jaros M."/>
            <person name="Krenek A."/>
            <person name="Repkova J."/>
        </authorList>
    </citation>
    <scope>NUCLEOTIDE SEQUENCE [LARGE SCALE GENOMIC DNA]</scope>
    <source>
        <strain evidence="2">cv. Tatra</strain>
        <tissue evidence="1">Young leaves</tissue>
    </source>
</reference>
<sequence length="130" mass="14994">MDVSLTQRMRSTLAAVYYNHEKPILFRINDDETFDGLKQQLNELNRTTNNQNDNRTVSSLKYRKPSIGSDGRITFTDMMLENNDDIQTMFSIFEQYSNRGPIELDATLTRSVKAILASLVRPEDRNNVSI</sequence>
<accession>A0A2K3KD46</accession>
<name>A0A2K3KD46_TRIPR</name>
<dbReference type="EMBL" id="ASHM01092394">
    <property type="protein sequence ID" value="PNX64198.1"/>
    <property type="molecule type" value="Genomic_DNA"/>
</dbReference>
<protein>
    <submittedName>
        <fullName evidence="1">Uncharacterized protein</fullName>
    </submittedName>
</protein>
<reference evidence="1 2" key="2">
    <citation type="journal article" date="2017" name="Front. Plant Sci.">
        <title>Gene Classification and Mining of Molecular Markers Useful in Red Clover (Trifolium pratense) Breeding.</title>
        <authorList>
            <person name="Istvanek J."/>
            <person name="Dluhosova J."/>
            <person name="Dluhos P."/>
            <person name="Patkova L."/>
            <person name="Nedelnik J."/>
            <person name="Repkova J."/>
        </authorList>
    </citation>
    <scope>NUCLEOTIDE SEQUENCE [LARGE SCALE GENOMIC DNA]</scope>
    <source>
        <strain evidence="2">cv. Tatra</strain>
        <tissue evidence="1">Young leaves</tissue>
    </source>
</reference>
<evidence type="ECO:0000313" key="2">
    <source>
        <dbReference type="Proteomes" id="UP000236291"/>
    </source>
</evidence>
<dbReference type="Proteomes" id="UP000236291">
    <property type="component" value="Unassembled WGS sequence"/>
</dbReference>